<name>A0A2R7Y613_9ARCH</name>
<dbReference type="Gene3D" id="3.40.109.10">
    <property type="entry name" value="NADH Oxidase"/>
    <property type="match status" value="1"/>
</dbReference>
<evidence type="ECO:0000256" key="4">
    <source>
        <dbReference type="ARBA" id="ARBA00022643"/>
    </source>
</evidence>
<evidence type="ECO:0000259" key="6">
    <source>
        <dbReference type="Pfam" id="PF00881"/>
    </source>
</evidence>
<reference evidence="7 8" key="1">
    <citation type="submission" date="2017-04" db="EMBL/GenBank/DDBJ databases">
        <title>Draft Aigarchaeota genome from a New Zealand hot spring.</title>
        <authorList>
            <person name="Reysenbach A.-L."/>
            <person name="Donaho J.A."/>
            <person name="Gerhart J."/>
            <person name="Kelley J.F."/>
            <person name="Kouba K."/>
            <person name="Podar M."/>
            <person name="Stott M."/>
        </authorList>
    </citation>
    <scope>NUCLEOTIDE SEQUENCE [LARGE SCALE GENOMIC DNA]</scope>
    <source>
        <strain evidence="7">NZ13_MG1</strain>
    </source>
</reference>
<evidence type="ECO:0000313" key="8">
    <source>
        <dbReference type="Proteomes" id="UP000244066"/>
    </source>
</evidence>
<dbReference type="InterPro" id="IPR029479">
    <property type="entry name" value="Nitroreductase"/>
</dbReference>
<feature type="domain" description="Nitroreductase" evidence="6">
    <location>
        <begin position="7"/>
        <end position="57"/>
    </location>
</feature>
<sequence>MDVLEIIKGRRSVRSFSDKAIPKESLYAILEAGIWAPSGSNIQPWEFILVDDPGLIKKVKLVSPGLYGLPKALIVLCFNKKRSEKAGRIGPSLAVMDISMAAQNMMLMAYSLGIGSCPIASFNKIALKELLSIPEEVEPVLMVSLGYPSRWPEPPHRRPIEEVVHLNVYGQNLRR</sequence>
<dbReference type="SUPFAM" id="SSF55469">
    <property type="entry name" value="FMN-dependent nitroreductase-like"/>
    <property type="match status" value="1"/>
</dbReference>
<keyword evidence="3" id="KW-0285">Flavoprotein</keyword>
<evidence type="ECO:0000313" key="7">
    <source>
        <dbReference type="EMBL" id="PUA32954.1"/>
    </source>
</evidence>
<comment type="caution">
    <text evidence="7">The sequence shown here is derived from an EMBL/GenBank/DDBJ whole genome shotgun (WGS) entry which is preliminary data.</text>
</comment>
<dbReference type="Proteomes" id="UP000244066">
    <property type="component" value="Unassembled WGS sequence"/>
</dbReference>
<organism evidence="7 8">
    <name type="scientific">Candidatus Terraquivivens tikiterensis</name>
    <dbReference type="NCBI Taxonomy" id="1980982"/>
    <lineage>
        <taxon>Archaea</taxon>
        <taxon>Nitrososphaerota</taxon>
        <taxon>Candidatus Wolframiiraptoraceae</taxon>
        <taxon>Candidatus Terraquivivens</taxon>
    </lineage>
</organism>
<protein>
    <submittedName>
        <fullName evidence="7">Nitroreductase</fullName>
    </submittedName>
</protein>
<comment type="similarity">
    <text evidence="2">Belongs to the nitroreductase family.</text>
</comment>
<accession>A0A2R7Y613</accession>
<feature type="domain" description="Nitroreductase" evidence="6">
    <location>
        <begin position="65"/>
        <end position="147"/>
    </location>
</feature>
<evidence type="ECO:0000256" key="5">
    <source>
        <dbReference type="ARBA" id="ARBA00023002"/>
    </source>
</evidence>
<dbReference type="Pfam" id="PF00881">
    <property type="entry name" value="Nitroreductase"/>
    <property type="match status" value="2"/>
</dbReference>
<dbReference type="InterPro" id="IPR000415">
    <property type="entry name" value="Nitroreductase-like"/>
</dbReference>
<dbReference type="GO" id="GO:0016491">
    <property type="term" value="F:oxidoreductase activity"/>
    <property type="evidence" value="ECO:0007669"/>
    <property type="project" value="UniProtKB-KW"/>
</dbReference>
<keyword evidence="5" id="KW-0560">Oxidoreductase</keyword>
<dbReference type="PANTHER" id="PTHR43673:SF2">
    <property type="entry name" value="NITROREDUCTASE"/>
    <property type="match status" value="1"/>
</dbReference>
<proteinExistence type="inferred from homology"/>
<keyword evidence="4" id="KW-0288">FMN</keyword>
<gene>
    <name evidence="7" type="ORF">B9J98_03460</name>
</gene>
<evidence type="ECO:0000256" key="3">
    <source>
        <dbReference type="ARBA" id="ARBA00022630"/>
    </source>
</evidence>
<evidence type="ECO:0000256" key="1">
    <source>
        <dbReference type="ARBA" id="ARBA00001917"/>
    </source>
</evidence>
<evidence type="ECO:0000256" key="2">
    <source>
        <dbReference type="ARBA" id="ARBA00007118"/>
    </source>
</evidence>
<comment type="cofactor">
    <cofactor evidence="1">
        <name>FMN</name>
        <dbReference type="ChEBI" id="CHEBI:58210"/>
    </cofactor>
</comment>
<dbReference type="EMBL" id="NDWU01000006">
    <property type="protein sequence ID" value="PUA32954.1"/>
    <property type="molecule type" value="Genomic_DNA"/>
</dbReference>
<dbReference type="AlphaFoldDB" id="A0A2R7Y613"/>
<dbReference type="PANTHER" id="PTHR43673">
    <property type="entry name" value="NAD(P)H NITROREDUCTASE YDGI-RELATED"/>
    <property type="match status" value="1"/>
</dbReference>